<dbReference type="GO" id="GO:0032783">
    <property type="term" value="C:super elongation complex"/>
    <property type="evidence" value="ECO:0007669"/>
    <property type="project" value="TreeGrafter"/>
</dbReference>
<feature type="region of interest" description="Disordered" evidence="1">
    <location>
        <begin position="51"/>
        <end position="79"/>
    </location>
</feature>
<dbReference type="Gene3D" id="6.10.250.2670">
    <property type="match status" value="1"/>
</dbReference>
<reference evidence="3" key="1">
    <citation type="journal article" date="2013" name="Science">
        <title>Comparative analysis of bat genomes provides insight into the evolution of flight and immunity.</title>
        <authorList>
            <person name="Zhang G."/>
            <person name="Cowled C."/>
            <person name="Shi Z."/>
            <person name="Huang Z."/>
            <person name="Bishop-Lilly K.A."/>
            <person name="Fang X."/>
            <person name="Wynne J.W."/>
            <person name="Xiong Z."/>
            <person name="Baker M.L."/>
            <person name="Zhao W."/>
            <person name="Tachedjian M."/>
            <person name="Zhu Y."/>
            <person name="Zhou P."/>
            <person name="Jiang X."/>
            <person name="Ng J."/>
            <person name="Yang L."/>
            <person name="Wu L."/>
            <person name="Xiao J."/>
            <person name="Feng Y."/>
            <person name="Chen Y."/>
            <person name="Sun X."/>
            <person name="Zhang Y."/>
            <person name="Marsh G.A."/>
            <person name="Crameri G."/>
            <person name="Broder C.C."/>
            <person name="Frey K.G."/>
            <person name="Wang L.F."/>
            <person name="Wang J."/>
        </authorList>
    </citation>
    <scope>NUCLEOTIDE SEQUENCE [LARGE SCALE GENOMIC DNA]</scope>
</reference>
<keyword evidence="3" id="KW-1185">Reference proteome</keyword>
<gene>
    <name evidence="2" type="ORF">MDA_GLEAN10009162</name>
</gene>
<feature type="compositionally biased region" description="Polar residues" evidence="1">
    <location>
        <begin position="152"/>
        <end position="173"/>
    </location>
</feature>
<evidence type="ECO:0000313" key="3">
    <source>
        <dbReference type="Proteomes" id="UP000010556"/>
    </source>
</evidence>
<dbReference type="InterPro" id="IPR007797">
    <property type="entry name" value="AF4/FMR2"/>
</dbReference>
<name>L5M5T4_MYODS</name>
<accession>L5M5T4</accession>
<dbReference type="PANTHER" id="PTHR10528:SF15">
    <property type="entry name" value="AF4_FMR2 FAMILY MEMBER 4"/>
    <property type="match status" value="1"/>
</dbReference>
<dbReference type="GO" id="GO:0010468">
    <property type="term" value="P:regulation of gene expression"/>
    <property type="evidence" value="ECO:0007669"/>
    <property type="project" value="InterPro"/>
</dbReference>
<dbReference type="Pfam" id="PF05110">
    <property type="entry name" value="AF-4"/>
    <property type="match status" value="1"/>
</dbReference>
<feature type="region of interest" description="Disordered" evidence="1">
    <location>
        <begin position="113"/>
        <end position="173"/>
    </location>
</feature>
<dbReference type="EMBL" id="KB103926">
    <property type="protein sequence ID" value="ELK33697.1"/>
    <property type="molecule type" value="Genomic_DNA"/>
</dbReference>
<proteinExistence type="predicted"/>
<evidence type="ECO:0000256" key="1">
    <source>
        <dbReference type="SAM" id="MobiDB-lite"/>
    </source>
</evidence>
<protein>
    <submittedName>
        <fullName evidence="2">AF4/FMR2 family member 4</fullName>
    </submittedName>
</protein>
<dbReference type="eggNOG" id="ENOG502QR32">
    <property type="taxonomic scope" value="Eukaryota"/>
</dbReference>
<dbReference type="Proteomes" id="UP000010556">
    <property type="component" value="Unassembled WGS sequence"/>
</dbReference>
<organism evidence="2 3">
    <name type="scientific">Myotis davidii</name>
    <name type="common">David's myotis</name>
    <dbReference type="NCBI Taxonomy" id="225400"/>
    <lineage>
        <taxon>Eukaryota</taxon>
        <taxon>Metazoa</taxon>
        <taxon>Chordata</taxon>
        <taxon>Craniata</taxon>
        <taxon>Vertebrata</taxon>
        <taxon>Euteleostomi</taxon>
        <taxon>Mammalia</taxon>
        <taxon>Eutheria</taxon>
        <taxon>Laurasiatheria</taxon>
        <taxon>Chiroptera</taxon>
        <taxon>Yangochiroptera</taxon>
        <taxon>Vespertilionidae</taxon>
        <taxon>Myotis</taxon>
    </lineage>
</organism>
<dbReference type="AlphaFoldDB" id="L5M5T4"/>
<evidence type="ECO:0000313" key="2">
    <source>
        <dbReference type="EMBL" id="ELK33697.1"/>
    </source>
</evidence>
<dbReference type="PANTHER" id="PTHR10528">
    <property type="entry name" value="AF4/FMR2 FAMILY MEMBER"/>
    <property type="match status" value="1"/>
</dbReference>
<sequence>MAPESTPGDAVSTARRYGPGRSVGLWATQQHCMEAGNMNREDRNVLRMKERERRNQEIQQGEDAFPPSSPLFAEPYKVTSKEDKLSSRIQSMLGNYDEMKDFIGDRSIPKLVAIPKPAAPPTADEKSNPNFFEQRHGSSHQSSKWTPVGPAPSTSQSQKRSSGLQSGHSSQRTSAGCFFIKLQSFQVSWE</sequence>